<proteinExistence type="inferred from homology"/>
<evidence type="ECO:0000256" key="2">
    <source>
        <dbReference type="RuleBase" id="RU362039"/>
    </source>
</evidence>
<dbReference type="EC" id="3.1.4.-" evidence="2"/>
<feature type="domain" description="Calcineurin-like phosphoesterase" evidence="3">
    <location>
        <begin position="1"/>
        <end position="155"/>
    </location>
</feature>
<dbReference type="InterPro" id="IPR029052">
    <property type="entry name" value="Metallo-depent_PP-like"/>
</dbReference>
<name>A0A1Y2K6N5_9PROT</name>
<evidence type="ECO:0000313" key="4">
    <source>
        <dbReference type="EMBL" id="OSM05324.1"/>
    </source>
</evidence>
<accession>A0A1Y2K6N5</accession>
<dbReference type="SUPFAM" id="SSF56300">
    <property type="entry name" value="Metallo-dependent phosphatases"/>
    <property type="match status" value="1"/>
</dbReference>
<gene>
    <name evidence="4" type="ORF">MAIT1_03497</name>
</gene>
<dbReference type="CDD" id="cd00841">
    <property type="entry name" value="MPP_YfcE"/>
    <property type="match status" value="1"/>
</dbReference>
<dbReference type="InterPro" id="IPR053193">
    <property type="entry name" value="MetalloPDE_YfcE-like"/>
</dbReference>
<dbReference type="InterPro" id="IPR041802">
    <property type="entry name" value="MPP_YfcE"/>
</dbReference>
<dbReference type="OrthoDB" id="9785951at2"/>
<dbReference type="Pfam" id="PF12850">
    <property type="entry name" value="Metallophos_2"/>
    <property type="match status" value="1"/>
</dbReference>
<evidence type="ECO:0000313" key="5">
    <source>
        <dbReference type="Proteomes" id="UP000194003"/>
    </source>
</evidence>
<organism evidence="4 5">
    <name type="scientific">Magnetofaba australis IT-1</name>
    <dbReference type="NCBI Taxonomy" id="1434232"/>
    <lineage>
        <taxon>Bacteria</taxon>
        <taxon>Pseudomonadati</taxon>
        <taxon>Pseudomonadota</taxon>
        <taxon>Magnetococcia</taxon>
        <taxon>Magnetococcales</taxon>
        <taxon>Magnetococcaceae</taxon>
        <taxon>Magnetofaba</taxon>
    </lineage>
</organism>
<dbReference type="InterPro" id="IPR000979">
    <property type="entry name" value="Phosphodiesterase_MJ0936/Vps29"/>
</dbReference>
<dbReference type="PANTHER" id="PTHR43165:SF1">
    <property type="entry name" value="PHOSPHODIESTERASE MJ0936"/>
    <property type="match status" value="1"/>
</dbReference>
<evidence type="ECO:0000256" key="1">
    <source>
        <dbReference type="ARBA" id="ARBA00008950"/>
    </source>
</evidence>
<dbReference type="RefSeq" id="WP_158089403.1">
    <property type="nucleotide sequence ID" value="NZ_LVJN01000018.1"/>
</dbReference>
<comment type="cofactor">
    <cofactor evidence="2">
        <name>a divalent metal cation</name>
        <dbReference type="ChEBI" id="CHEBI:60240"/>
    </cofactor>
</comment>
<protein>
    <recommendedName>
        <fullName evidence="2">Phosphoesterase</fullName>
        <ecNumber evidence="2">3.1.4.-</ecNumber>
    </recommendedName>
</protein>
<dbReference type="InterPro" id="IPR024654">
    <property type="entry name" value="Calcineurin-like_PHP_lpxH"/>
</dbReference>
<dbReference type="AlphaFoldDB" id="A0A1Y2K6N5"/>
<dbReference type="GO" id="GO:0016787">
    <property type="term" value="F:hydrolase activity"/>
    <property type="evidence" value="ECO:0007669"/>
    <property type="project" value="UniProtKB-UniRule"/>
</dbReference>
<dbReference type="STRING" id="1434232.MAIT1_03497"/>
<reference evidence="4 5" key="1">
    <citation type="journal article" date="2016" name="BMC Genomics">
        <title>Combined genomic and structural analyses of a cultured magnetotactic bacterium reveals its niche adaptation to a dynamic environment.</title>
        <authorList>
            <person name="Araujo A.C."/>
            <person name="Morillo V."/>
            <person name="Cypriano J."/>
            <person name="Teixeira L.C."/>
            <person name="Leao P."/>
            <person name="Lyra S."/>
            <person name="Almeida L.G."/>
            <person name="Bazylinski D.A."/>
            <person name="Vasconcellos A.T."/>
            <person name="Abreu F."/>
            <person name="Lins U."/>
        </authorList>
    </citation>
    <scope>NUCLEOTIDE SEQUENCE [LARGE SCALE GENOMIC DNA]</scope>
    <source>
        <strain evidence="4 5">IT-1</strain>
    </source>
</reference>
<keyword evidence="2" id="KW-0479">Metal-binding</keyword>
<dbReference type="NCBIfam" id="TIGR00040">
    <property type="entry name" value="yfcE"/>
    <property type="match status" value="1"/>
</dbReference>
<sequence>MKLGLISDTHDHVEHVRQAVDLFQQRGVDLTIHCGDISSPFIIRALRGLPVAGVLGNNDGEKYGLARAYADIGGRFGGDFMTLDLTEPDKRAAVYHGTVPAITRALGLSGEYDLVITGHTHHPVNELIGTTRMLNPGSCHGYGKRATVMIFDTCQDHADVIELT</sequence>
<keyword evidence="5" id="KW-1185">Reference proteome</keyword>
<dbReference type="Proteomes" id="UP000194003">
    <property type="component" value="Unassembled WGS sequence"/>
</dbReference>
<comment type="caution">
    <text evidence="4">The sequence shown here is derived from an EMBL/GenBank/DDBJ whole genome shotgun (WGS) entry which is preliminary data.</text>
</comment>
<dbReference type="Gene3D" id="3.60.21.10">
    <property type="match status" value="1"/>
</dbReference>
<dbReference type="GO" id="GO:0046872">
    <property type="term" value="F:metal ion binding"/>
    <property type="evidence" value="ECO:0007669"/>
    <property type="project" value="UniProtKB-KW"/>
</dbReference>
<dbReference type="PANTHER" id="PTHR43165">
    <property type="entry name" value="METALLOPHOSPHOESTERASE"/>
    <property type="match status" value="1"/>
</dbReference>
<dbReference type="EMBL" id="LVJN01000018">
    <property type="protein sequence ID" value="OSM05324.1"/>
    <property type="molecule type" value="Genomic_DNA"/>
</dbReference>
<comment type="similarity">
    <text evidence="1 2">Belongs to the metallophosphoesterase superfamily. YfcE family.</text>
</comment>
<evidence type="ECO:0000259" key="3">
    <source>
        <dbReference type="Pfam" id="PF12850"/>
    </source>
</evidence>